<dbReference type="SUPFAM" id="SSF52540">
    <property type="entry name" value="P-loop containing nucleoside triphosphate hydrolases"/>
    <property type="match status" value="2"/>
</dbReference>
<keyword evidence="9" id="KW-0378">Hydrolase</keyword>
<evidence type="ECO:0000256" key="4">
    <source>
        <dbReference type="ARBA" id="ARBA00023186"/>
    </source>
</evidence>
<feature type="region of interest" description="Disordered" evidence="6">
    <location>
        <begin position="108"/>
        <end position="146"/>
    </location>
</feature>
<gene>
    <name evidence="9" type="ORF">OW729_05600</name>
</gene>
<dbReference type="PANTHER" id="PTHR11638">
    <property type="entry name" value="ATP-DEPENDENT CLP PROTEASE"/>
    <property type="match status" value="1"/>
</dbReference>
<dbReference type="CDD" id="cd19499">
    <property type="entry name" value="RecA-like_ClpB_Hsp104-like"/>
    <property type="match status" value="1"/>
</dbReference>
<dbReference type="Proteomes" id="UP001144612">
    <property type="component" value="Unassembled WGS sequence"/>
</dbReference>
<feature type="domain" description="AAA+ ATPase" evidence="7">
    <location>
        <begin position="521"/>
        <end position="693"/>
    </location>
</feature>
<dbReference type="InterPro" id="IPR027417">
    <property type="entry name" value="P-loop_NTPase"/>
</dbReference>
<protein>
    <submittedName>
        <fullName evidence="9">ATP-dependent Clp protease ATP-binding subunit</fullName>
    </submittedName>
</protein>
<feature type="domain" description="AAA+ ATPase" evidence="7">
    <location>
        <begin position="191"/>
        <end position="337"/>
    </location>
</feature>
<dbReference type="PROSITE" id="PS00871">
    <property type="entry name" value="CLPAB_2"/>
    <property type="match status" value="1"/>
</dbReference>
<dbReference type="Pfam" id="PF10431">
    <property type="entry name" value="ClpB_D2-small"/>
    <property type="match status" value="1"/>
</dbReference>
<evidence type="ECO:0000256" key="5">
    <source>
        <dbReference type="SAM" id="Coils"/>
    </source>
</evidence>
<dbReference type="InterPro" id="IPR001270">
    <property type="entry name" value="ClpA/B"/>
</dbReference>
<dbReference type="Gene3D" id="4.10.860.10">
    <property type="entry name" value="UVR domain"/>
    <property type="match status" value="1"/>
</dbReference>
<dbReference type="GO" id="GO:0005524">
    <property type="term" value="F:ATP binding"/>
    <property type="evidence" value="ECO:0007669"/>
    <property type="project" value="UniProtKB-KW"/>
</dbReference>
<proteinExistence type="predicted"/>
<dbReference type="PANTHER" id="PTHR11638:SF18">
    <property type="entry name" value="HEAT SHOCK PROTEIN 104"/>
    <property type="match status" value="1"/>
</dbReference>
<dbReference type="Gene3D" id="3.40.50.300">
    <property type="entry name" value="P-loop containing nucleotide triphosphate hydrolases"/>
    <property type="match status" value="2"/>
</dbReference>
<dbReference type="Pfam" id="PF17871">
    <property type="entry name" value="AAA_lid_9"/>
    <property type="match status" value="1"/>
</dbReference>
<sequence>MKLCSICNKNIATIFISKIIDGKPKMQGLCIDCARKMGIPVIDQLMQQTGMSKEEVENLTDQMKGMLQDIDIEELSNNELFSNLSEGLFPFMKNDDGIVEQGEEEIQEEATSEDEFTLENKEFNDNNEEKFSGTREQSKTKSKNKHFRNKKKYLDKYGINLTDKAKNKEVDRIIGRDKEIDRVIQILNRRTKNNPILIGEPGVGKTAIAEGLAVKIADKEVPHKLLNAEIYLLDLTAIVAGTQFRGQFEGRMKSIIKEAKESENVILIIDEVHNIMGAGEVQGGAMNAANILKPALAKGEIQLIGATTLEEYRKHIEKDSALERRFQPVLVDEPTVEDTIEILKGIKGYYEDYHKVIISDKVIEAAANLSQRYITDRFLPDKAIDVIDEAGSRANLKNKNLTKLESLKQELSNLQDDKRRAAENDDYEKAAEYKMRECKLVEEIKEIEEKNGKSEITVEDIAYVIEAWTKIPVQKITEEEAKKLLSLEKSLHKRVIGQNEAIVSLSKTIRRNRSGFRKKKKPASFIFVGPTGVGKTELVKALAVELFGNEDAMIRIDMSEYMEKHTVSKLIGAPPGYIGYDQGGQLTEKIRRRPYSVILLDEIEKAHPDVFNMLLQILEDGRLTDSQGRTVFFENTVIIMTSNAGTNFKSNGIGFNNAGYAALENSAKEALKETFRPEFLNRVDEVIVFNQLNTEELRSIVDLMLKEVIDEVLEKNMTIEVSQEVKDFILEKGYDEKYGARPLRRTIQRYIEDEIAEIYLENKLKEGSHIKVELRDGKVVVES</sequence>
<dbReference type="InterPro" id="IPR003593">
    <property type="entry name" value="AAA+_ATPase"/>
</dbReference>
<feature type="compositionally biased region" description="Basic and acidic residues" evidence="6">
    <location>
        <begin position="118"/>
        <end position="139"/>
    </location>
</feature>
<dbReference type="InterPro" id="IPR003959">
    <property type="entry name" value="ATPase_AAA_core"/>
</dbReference>
<dbReference type="InterPro" id="IPR019489">
    <property type="entry name" value="Clp_ATPase_C"/>
</dbReference>
<dbReference type="Gene3D" id="1.10.8.60">
    <property type="match status" value="2"/>
</dbReference>
<dbReference type="Pfam" id="PF07724">
    <property type="entry name" value="AAA_2"/>
    <property type="match status" value="1"/>
</dbReference>
<evidence type="ECO:0000259" key="8">
    <source>
        <dbReference type="SMART" id="SM01086"/>
    </source>
</evidence>
<keyword evidence="1" id="KW-0677">Repeat</keyword>
<feature type="compositionally biased region" description="Acidic residues" evidence="6">
    <location>
        <begin position="108"/>
        <end position="117"/>
    </location>
</feature>
<evidence type="ECO:0000313" key="10">
    <source>
        <dbReference type="Proteomes" id="UP001144612"/>
    </source>
</evidence>
<evidence type="ECO:0000259" key="7">
    <source>
        <dbReference type="SMART" id="SM00382"/>
    </source>
</evidence>
<keyword evidence="5" id="KW-0175">Coiled coil</keyword>
<dbReference type="CDD" id="cd00009">
    <property type="entry name" value="AAA"/>
    <property type="match status" value="1"/>
</dbReference>
<dbReference type="EMBL" id="JAPQFJ010000004">
    <property type="protein sequence ID" value="MCY6958081.1"/>
    <property type="molecule type" value="Genomic_DNA"/>
</dbReference>
<feature type="coiled-coil region" evidence="5">
    <location>
        <begin position="397"/>
        <end position="424"/>
    </location>
</feature>
<accession>A0ABT4DAC6</accession>
<dbReference type="SMART" id="SM00382">
    <property type="entry name" value="AAA"/>
    <property type="match status" value="2"/>
</dbReference>
<dbReference type="GO" id="GO:0008233">
    <property type="term" value="F:peptidase activity"/>
    <property type="evidence" value="ECO:0007669"/>
    <property type="project" value="UniProtKB-KW"/>
</dbReference>
<comment type="caution">
    <text evidence="9">The sequence shown here is derived from an EMBL/GenBank/DDBJ whole genome shotgun (WGS) entry which is preliminary data.</text>
</comment>
<dbReference type="SMART" id="SM01086">
    <property type="entry name" value="ClpB_D2-small"/>
    <property type="match status" value="1"/>
</dbReference>
<evidence type="ECO:0000256" key="1">
    <source>
        <dbReference type="ARBA" id="ARBA00022737"/>
    </source>
</evidence>
<dbReference type="InterPro" id="IPR041546">
    <property type="entry name" value="ClpA/ClpB_AAA_lid"/>
</dbReference>
<name>A0ABT4DAC6_9CLOT</name>
<dbReference type="PRINTS" id="PR00300">
    <property type="entry name" value="CLPPROTEASEA"/>
</dbReference>
<evidence type="ECO:0000256" key="2">
    <source>
        <dbReference type="ARBA" id="ARBA00022741"/>
    </source>
</evidence>
<dbReference type="InterPro" id="IPR028299">
    <property type="entry name" value="ClpA/B_CS2"/>
</dbReference>
<keyword evidence="3 9" id="KW-0067">ATP-binding</keyword>
<evidence type="ECO:0000256" key="6">
    <source>
        <dbReference type="SAM" id="MobiDB-lite"/>
    </source>
</evidence>
<reference evidence="9" key="1">
    <citation type="submission" date="2022-12" db="EMBL/GenBank/DDBJ databases">
        <title>Clostridium sp. nov., isolated from industrial wastewater.</title>
        <authorList>
            <person name="Jiayan W."/>
        </authorList>
    </citation>
    <scope>NUCLEOTIDE SEQUENCE</scope>
    <source>
        <strain evidence="9">ZC22-4</strain>
    </source>
</reference>
<keyword evidence="2" id="KW-0547">Nucleotide-binding</keyword>
<feature type="domain" description="Clp ATPase C-terminal" evidence="8">
    <location>
        <begin position="692"/>
        <end position="781"/>
    </location>
</feature>
<organism evidence="9 10">
    <name type="scientific">Clostridium brassicae</name>
    <dbReference type="NCBI Taxonomy" id="2999072"/>
    <lineage>
        <taxon>Bacteria</taxon>
        <taxon>Bacillati</taxon>
        <taxon>Bacillota</taxon>
        <taxon>Clostridia</taxon>
        <taxon>Eubacteriales</taxon>
        <taxon>Clostridiaceae</taxon>
        <taxon>Clostridium</taxon>
    </lineage>
</organism>
<dbReference type="Pfam" id="PF00004">
    <property type="entry name" value="AAA"/>
    <property type="match status" value="1"/>
</dbReference>
<keyword evidence="9" id="KW-0645">Protease</keyword>
<keyword evidence="4" id="KW-0143">Chaperone</keyword>
<dbReference type="InterPro" id="IPR050130">
    <property type="entry name" value="ClpA_ClpB"/>
</dbReference>
<dbReference type="RefSeq" id="WP_268060491.1">
    <property type="nucleotide sequence ID" value="NZ_JAPQFJ010000004.1"/>
</dbReference>
<evidence type="ECO:0000313" key="9">
    <source>
        <dbReference type="EMBL" id="MCY6958081.1"/>
    </source>
</evidence>
<dbReference type="GO" id="GO:0006508">
    <property type="term" value="P:proteolysis"/>
    <property type="evidence" value="ECO:0007669"/>
    <property type="project" value="UniProtKB-KW"/>
</dbReference>
<keyword evidence="10" id="KW-1185">Reference proteome</keyword>
<evidence type="ECO:0000256" key="3">
    <source>
        <dbReference type="ARBA" id="ARBA00022840"/>
    </source>
</evidence>